<proteinExistence type="predicted"/>
<dbReference type="Pfam" id="PF03372">
    <property type="entry name" value="Exo_endo_phos"/>
    <property type="match status" value="1"/>
</dbReference>
<feature type="chain" id="PRO_5046459186" description="Endonuclease/exonuclease/phosphatase domain-containing protein" evidence="2">
    <location>
        <begin position="20"/>
        <end position="584"/>
    </location>
</feature>
<reference evidence="4 5" key="1">
    <citation type="submission" date="2023-08" db="EMBL/GenBank/DDBJ databases">
        <title>A Necator americanus chromosomal reference genome.</title>
        <authorList>
            <person name="Ilik V."/>
            <person name="Petrzelkova K.J."/>
            <person name="Pardy F."/>
            <person name="Fuh T."/>
            <person name="Niatou-Singa F.S."/>
            <person name="Gouil Q."/>
            <person name="Baker L."/>
            <person name="Ritchie M.E."/>
            <person name="Jex A.R."/>
            <person name="Gazzola D."/>
            <person name="Li H."/>
            <person name="Toshio Fujiwara R."/>
            <person name="Zhan B."/>
            <person name="Aroian R.V."/>
            <person name="Pafco B."/>
            <person name="Schwarz E.M."/>
        </authorList>
    </citation>
    <scope>NUCLEOTIDE SEQUENCE [LARGE SCALE GENOMIC DNA]</scope>
    <source>
        <strain evidence="4 5">Aroian</strain>
        <tissue evidence="4">Whole animal</tissue>
    </source>
</reference>
<feature type="compositionally biased region" description="Basic and acidic residues" evidence="1">
    <location>
        <begin position="106"/>
        <end position="127"/>
    </location>
</feature>
<dbReference type="Gene3D" id="3.60.10.10">
    <property type="entry name" value="Endonuclease/exonuclease/phosphatase"/>
    <property type="match status" value="1"/>
</dbReference>
<name>A0ABR1DAY1_NECAM</name>
<dbReference type="InterPro" id="IPR036691">
    <property type="entry name" value="Endo/exonu/phosph_ase_sf"/>
</dbReference>
<dbReference type="EMBL" id="JAVFWL010000004">
    <property type="protein sequence ID" value="KAK6747400.1"/>
    <property type="molecule type" value="Genomic_DNA"/>
</dbReference>
<feature type="signal peptide" evidence="2">
    <location>
        <begin position="1"/>
        <end position="19"/>
    </location>
</feature>
<evidence type="ECO:0000256" key="2">
    <source>
        <dbReference type="SAM" id="SignalP"/>
    </source>
</evidence>
<evidence type="ECO:0000313" key="4">
    <source>
        <dbReference type="EMBL" id="KAK6747400.1"/>
    </source>
</evidence>
<dbReference type="Proteomes" id="UP001303046">
    <property type="component" value="Unassembled WGS sequence"/>
</dbReference>
<keyword evidence="2" id="KW-0732">Signal</keyword>
<keyword evidence="5" id="KW-1185">Reference proteome</keyword>
<sequence length="584" mass="66424">MRPSISLVILLFVNLSAIARKLTTEENIQNSLKCGVHFLGNEDPSEKRLSKKSYGGRKLMKNEYPWTVHLVNKIRHHTTLEAIHAAQHTALKTVEITHGVHVTIERAHRPECHDDANSKKESPDSEGKPGTVAPGGTGLQESCRLPKRKRTRMAICTYNARTLASEAAIEDLMMQAKKIKYDVIGLTETRRCHPLNAVYETGEELFLGTCDSRGVGGVGVLVNTSMAKNIDSFEQLTTRIGRLRMRRCGPIPALTIFVAYAPTSSYEEEEVEAFYMDLEMFYREDHAFYKVIIGDFNAKVGPRRTPEEFHIGTHGLQWNDQGERLSEFIMMTKTIHGNSQFQKPSSLRWTWESPGGGYRTEIDHIIVNKRFCLTDVAVVPKFYTGSDFRLLRGRFSFTRRTEKAAKFRGRNPRTIINCDLFATLAGFWEDSAMDNIDGEYDRLVEHLHDCAKKAESFKTTKRRLSLQTLELIRQRGAAPAAGNQERTSELARLCREAITEDLKERRTEVLAEAAEAKKGIRYALRDFASRKTRMTALRNPKGKTIASRRGMEKIIYDFYSDLFGSHVHLPRMTALRNRHPVPTE</sequence>
<gene>
    <name evidence="4" type="primary">Necator_chrIV.g13829</name>
    <name evidence="4" type="ORF">RB195_000537</name>
</gene>
<accession>A0ABR1DAY1</accession>
<evidence type="ECO:0000256" key="1">
    <source>
        <dbReference type="SAM" id="MobiDB-lite"/>
    </source>
</evidence>
<protein>
    <recommendedName>
        <fullName evidence="3">Endonuclease/exonuclease/phosphatase domain-containing protein</fullName>
    </recommendedName>
</protein>
<feature type="region of interest" description="Disordered" evidence="1">
    <location>
        <begin position="106"/>
        <end position="142"/>
    </location>
</feature>
<feature type="domain" description="Endonuclease/exonuclease/phosphatase" evidence="3">
    <location>
        <begin position="156"/>
        <end position="381"/>
    </location>
</feature>
<dbReference type="SUPFAM" id="SSF56219">
    <property type="entry name" value="DNase I-like"/>
    <property type="match status" value="1"/>
</dbReference>
<comment type="caution">
    <text evidence="4">The sequence shown here is derived from an EMBL/GenBank/DDBJ whole genome shotgun (WGS) entry which is preliminary data.</text>
</comment>
<dbReference type="InterPro" id="IPR005135">
    <property type="entry name" value="Endo/exonuclease/phosphatase"/>
</dbReference>
<evidence type="ECO:0000313" key="5">
    <source>
        <dbReference type="Proteomes" id="UP001303046"/>
    </source>
</evidence>
<evidence type="ECO:0000259" key="3">
    <source>
        <dbReference type="Pfam" id="PF03372"/>
    </source>
</evidence>
<organism evidence="4 5">
    <name type="scientific">Necator americanus</name>
    <name type="common">Human hookworm</name>
    <dbReference type="NCBI Taxonomy" id="51031"/>
    <lineage>
        <taxon>Eukaryota</taxon>
        <taxon>Metazoa</taxon>
        <taxon>Ecdysozoa</taxon>
        <taxon>Nematoda</taxon>
        <taxon>Chromadorea</taxon>
        <taxon>Rhabditida</taxon>
        <taxon>Rhabditina</taxon>
        <taxon>Rhabditomorpha</taxon>
        <taxon>Strongyloidea</taxon>
        <taxon>Ancylostomatidae</taxon>
        <taxon>Bunostominae</taxon>
        <taxon>Necator</taxon>
    </lineage>
</organism>